<name>A0A9X1JYN1_9RHOB</name>
<comment type="caution">
    <text evidence="2">The sequence shown here is derived from an EMBL/GenBank/DDBJ whole genome shotgun (WGS) entry which is preliminary data.</text>
</comment>
<protein>
    <recommendedName>
        <fullName evidence="1">Anti-sigma factor NepR domain-containing protein</fullName>
    </recommendedName>
</protein>
<organism evidence="2 3">
    <name type="scientific">Roseobacter insulae</name>
    <dbReference type="NCBI Taxonomy" id="2859783"/>
    <lineage>
        <taxon>Bacteria</taxon>
        <taxon>Pseudomonadati</taxon>
        <taxon>Pseudomonadota</taxon>
        <taxon>Alphaproteobacteria</taxon>
        <taxon>Rhodobacterales</taxon>
        <taxon>Roseobacteraceae</taxon>
        <taxon>Roseobacter</taxon>
    </lineage>
</organism>
<sequence>MAQSSANRKRESVIDENLKRVYEEALDEGVPDRFKELLNALKQQEQSKGSQK</sequence>
<evidence type="ECO:0000313" key="3">
    <source>
        <dbReference type="Proteomes" id="UP001138661"/>
    </source>
</evidence>
<evidence type="ECO:0000259" key="1">
    <source>
        <dbReference type="Pfam" id="PF18557"/>
    </source>
</evidence>
<keyword evidence="3" id="KW-1185">Reference proteome</keyword>
<evidence type="ECO:0000313" key="2">
    <source>
        <dbReference type="EMBL" id="MBW4708345.1"/>
    </source>
</evidence>
<gene>
    <name evidence="2" type="ORF">KX928_11175</name>
</gene>
<dbReference type="InterPro" id="IPR041649">
    <property type="entry name" value="NepR"/>
</dbReference>
<dbReference type="Pfam" id="PF18557">
    <property type="entry name" value="NepR"/>
    <property type="match status" value="1"/>
</dbReference>
<reference evidence="2" key="1">
    <citation type="submission" date="2021-07" db="EMBL/GenBank/DDBJ databases">
        <title>Roseobacter insulae sp. nov., isolated from a tidal flat.</title>
        <authorList>
            <person name="Park S."/>
            <person name="Yoon J.-H."/>
        </authorList>
    </citation>
    <scope>NUCLEOTIDE SEQUENCE</scope>
    <source>
        <strain evidence="2">YSTF-M11</strain>
    </source>
</reference>
<proteinExistence type="predicted"/>
<dbReference type="Proteomes" id="UP001138661">
    <property type="component" value="Unassembled WGS sequence"/>
</dbReference>
<dbReference type="EMBL" id="JAHXDN010000002">
    <property type="protein sequence ID" value="MBW4708345.1"/>
    <property type="molecule type" value="Genomic_DNA"/>
</dbReference>
<feature type="domain" description="Anti-sigma factor NepR" evidence="1">
    <location>
        <begin position="12"/>
        <end position="45"/>
    </location>
</feature>
<accession>A0A9X1JYN1</accession>
<dbReference type="AlphaFoldDB" id="A0A9X1JYN1"/>